<evidence type="ECO:0000313" key="1">
    <source>
        <dbReference type="Proteomes" id="UP001652625"/>
    </source>
</evidence>
<dbReference type="GeneID" id="136087612"/>
<reference evidence="2" key="1">
    <citation type="submission" date="2025-08" db="UniProtKB">
        <authorList>
            <consortium name="RefSeq"/>
        </authorList>
    </citation>
    <scope>IDENTIFICATION</scope>
</reference>
<accession>A0ABM4CYG0</accession>
<sequence>MFGRLLVIARSREGLTLKQILCCSLSPIQWALGLPDGSFVKTNKMNLLRKTFGHHKRPFNKISIDMSSPITSSNEFEELQYSTDELPFLQNTLSVQLNLFQYYCEQLFNHGVVKWGYMDEATRIVLMNDYNSDTGDFLCNDFIYISVTSSTLSPIYTCSCKIFSISSSHVDATVVNYCLHVRLLKSLFSMLALFVEPASTDTCYINVVVMKGSSFLQFELLNYDHDLMSINFLLWKINW</sequence>
<evidence type="ECO:0000313" key="2">
    <source>
        <dbReference type="RefSeq" id="XP_065666997.1"/>
    </source>
</evidence>
<organism evidence="1 2">
    <name type="scientific">Hydra vulgaris</name>
    <name type="common">Hydra</name>
    <name type="synonym">Hydra attenuata</name>
    <dbReference type="NCBI Taxonomy" id="6087"/>
    <lineage>
        <taxon>Eukaryota</taxon>
        <taxon>Metazoa</taxon>
        <taxon>Cnidaria</taxon>
        <taxon>Hydrozoa</taxon>
        <taxon>Hydroidolina</taxon>
        <taxon>Anthoathecata</taxon>
        <taxon>Aplanulata</taxon>
        <taxon>Hydridae</taxon>
        <taxon>Hydra</taxon>
    </lineage>
</organism>
<gene>
    <name evidence="2" type="primary">LOC136087612</name>
</gene>
<keyword evidence="1" id="KW-1185">Reference proteome</keyword>
<name>A0ABM4CYG0_HYDVU</name>
<dbReference type="RefSeq" id="XP_065666997.1">
    <property type="nucleotide sequence ID" value="XM_065810925.1"/>
</dbReference>
<protein>
    <submittedName>
        <fullName evidence="2">Uncharacterized protein LOC136087612</fullName>
    </submittedName>
</protein>
<proteinExistence type="predicted"/>
<dbReference type="Proteomes" id="UP001652625">
    <property type="component" value="Chromosome 11"/>
</dbReference>